<dbReference type="Proteomes" id="UP000019760">
    <property type="component" value="Unassembled WGS sequence"/>
</dbReference>
<organism evidence="2 3">
    <name type="scientific">Acidomonas methanolica NBRC 104435</name>
    <dbReference type="NCBI Taxonomy" id="1231351"/>
    <lineage>
        <taxon>Bacteria</taxon>
        <taxon>Pseudomonadati</taxon>
        <taxon>Pseudomonadota</taxon>
        <taxon>Alphaproteobacteria</taxon>
        <taxon>Acetobacterales</taxon>
        <taxon>Acetobacteraceae</taxon>
        <taxon>Acidomonas</taxon>
    </lineage>
</organism>
<dbReference type="SUPFAM" id="SSF53697">
    <property type="entry name" value="SIS domain"/>
    <property type="match status" value="1"/>
</dbReference>
<dbReference type="CDD" id="cd05006">
    <property type="entry name" value="SIS_GmhA"/>
    <property type="match status" value="1"/>
</dbReference>
<dbReference type="Pfam" id="PF13580">
    <property type="entry name" value="SIS_2"/>
    <property type="match status" value="1"/>
</dbReference>
<dbReference type="EMBL" id="BAND01000031">
    <property type="protein sequence ID" value="GAJ28570.1"/>
    <property type="molecule type" value="Genomic_DNA"/>
</dbReference>
<dbReference type="PROSITE" id="PS51464">
    <property type="entry name" value="SIS"/>
    <property type="match status" value="1"/>
</dbReference>
<dbReference type="AlphaFoldDB" id="A0A023D476"/>
<dbReference type="PANTHER" id="PTHR30390:SF6">
    <property type="entry name" value="DNAA INITIATOR-ASSOCIATING PROTEIN DIAA"/>
    <property type="match status" value="1"/>
</dbReference>
<sequence length="210" mass="22192">MPFAASPLDAVPLHMDLDGDRAFMRDYLDKSAAAMSAFASDRRLAAQLLELGGLIADSLAAGGKLLTAGNGGSAGDAQHIASEFTARLMYDRRPLAAVALTTDSSSLTAISNDYGYEHVFARQVLALGRPGDVFLGISTSGRSPNILRAFTEARRAGLTTIAFCGSATTDLPDVDHVFSASSDWTPVIQQVHITAGHIVCGIVERRLCPR</sequence>
<gene>
    <name evidence="2" type="ORF">Amme_031_032</name>
</gene>
<protein>
    <submittedName>
        <fullName evidence="2">Phosphoheptose isomerase</fullName>
    </submittedName>
</protein>
<dbReference type="RefSeq" id="WP_042057332.1">
    <property type="nucleotide sequence ID" value="NZ_BAND01000031.1"/>
</dbReference>
<dbReference type="InterPro" id="IPR050099">
    <property type="entry name" value="SIS_GmhA/DiaA_subfam"/>
</dbReference>
<evidence type="ECO:0000313" key="2">
    <source>
        <dbReference type="EMBL" id="GAJ28570.1"/>
    </source>
</evidence>
<dbReference type="InterPro" id="IPR046348">
    <property type="entry name" value="SIS_dom_sf"/>
</dbReference>
<feature type="domain" description="SIS" evidence="1">
    <location>
        <begin position="55"/>
        <end position="210"/>
    </location>
</feature>
<keyword evidence="2" id="KW-0413">Isomerase</keyword>
<dbReference type="InterPro" id="IPR001347">
    <property type="entry name" value="SIS_dom"/>
</dbReference>
<dbReference type="PANTHER" id="PTHR30390">
    <property type="entry name" value="SEDOHEPTULOSE 7-PHOSPHATE ISOMERASE / DNAA INITIATOR-ASSOCIATING FACTOR FOR REPLICATION INITIATION"/>
    <property type="match status" value="1"/>
</dbReference>
<keyword evidence="3" id="KW-1185">Reference proteome</keyword>
<dbReference type="InterPro" id="IPR035461">
    <property type="entry name" value="GmhA/DiaA"/>
</dbReference>
<proteinExistence type="predicted"/>
<comment type="caution">
    <text evidence="2">The sequence shown here is derived from an EMBL/GenBank/DDBJ whole genome shotgun (WGS) entry which is preliminary data.</text>
</comment>
<evidence type="ECO:0000313" key="3">
    <source>
        <dbReference type="Proteomes" id="UP000019760"/>
    </source>
</evidence>
<name>A0A023D476_ACIMT</name>
<evidence type="ECO:0000259" key="1">
    <source>
        <dbReference type="PROSITE" id="PS51464"/>
    </source>
</evidence>
<dbReference type="Gene3D" id="3.40.50.10490">
    <property type="entry name" value="Glucose-6-phosphate isomerase like protein, domain 1"/>
    <property type="match status" value="1"/>
</dbReference>
<dbReference type="GO" id="GO:0016853">
    <property type="term" value="F:isomerase activity"/>
    <property type="evidence" value="ECO:0007669"/>
    <property type="project" value="UniProtKB-KW"/>
</dbReference>
<dbReference type="GO" id="GO:0097367">
    <property type="term" value="F:carbohydrate derivative binding"/>
    <property type="evidence" value="ECO:0007669"/>
    <property type="project" value="InterPro"/>
</dbReference>
<reference evidence="2 3" key="2">
    <citation type="journal article" date="2014" name="FEMS Microbiol. Lett.">
        <title>Draft genomic DNA sequence of the facultatively methylotrophic bacterium Acidomonas methanolica type strain MB58.</title>
        <authorList>
            <person name="Higashiura N."/>
            <person name="Hadano H."/>
            <person name="Hirakawa H."/>
            <person name="Matsutani M."/>
            <person name="Takabe S."/>
            <person name="Matsushita K."/>
            <person name="Azuma Y."/>
        </authorList>
    </citation>
    <scope>NUCLEOTIDE SEQUENCE [LARGE SCALE GENOMIC DNA]</scope>
    <source>
        <strain evidence="2 3">MB58</strain>
    </source>
</reference>
<reference evidence="3" key="1">
    <citation type="journal article" date="2014" name="FEMS Microbiol. Lett.">
        <title>Draft Genomic DNA Sequence of the Facultatively Methylotrophic Bacterium Acidomonas methanolica type strain MB58.</title>
        <authorList>
            <person name="Higashiura N."/>
            <person name="Hadano H."/>
            <person name="Hirakawa H."/>
            <person name="Matsutani M."/>
            <person name="Takabe S."/>
            <person name="Matsushita K."/>
            <person name="Azuma Y."/>
        </authorList>
    </citation>
    <scope>NUCLEOTIDE SEQUENCE [LARGE SCALE GENOMIC DNA]</scope>
    <source>
        <strain evidence="3">MB58</strain>
    </source>
</reference>
<dbReference type="GO" id="GO:1901135">
    <property type="term" value="P:carbohydrate derivative metabolic process"/>
    <property type="evidence" value="ECO:0007669"/>
    <property type="project" value="InterPro"/>
</dbReference>
<accession>A0A023D476</accession>